<sequence>MKEKGLEMEREEERKEGEELVDQKKERLNRKEGLQTDDESESRRGNVPTRHTRDEEVIHTEETSLVKTTEESEESDVLINSGNSVDIYRREAPAQASFSRKKINRSQETKMEVPTNNVGVWKFGEENFFTSVPKVWTVSDCIAHVQNTIGRHGYGVLDLWIKNRCIMLDKTKSLSDYPGLKSLHVVRRPTSRDPHPLHQTSRVDDTDPYCEDTCVGMCCGHAISPDNLYNYVWQKIKNGATEVTCPAIPDATKPREQCSNVWEFKSISMLACLSDDENYLFCDKLFSNWLEKEADVYICPTCNEAIHSSCVSVFKCFYCEQGGKSHSFCVKCNRAANGNSCFNNECQESLPKVKALLKDCRMRTIIGVPNCPSVRACPVCQCVIEYEEEDLCKHMTCPKNTCKAQFCFICLKVKTDKYYYPCGGAFEPCQPTPRQII</sequence>
<evidence type="ECO:0000256" key="7">
    <source>
        <dbReference type="SAM" id="MobiDB-lite"/>
    </source>
</evidence>
<reference evidence="9 10" key="1">
    <citation type="journal article" date="2017" name="Nat. Ecol. Evol.">
        <title>Scallop genome provides insights into evolution of bilaterian karyotype and development.</title>
        <authorList>
            <person name="Wang S."/>
            <person name="Zhang J."/>
            <person name="Jiao W."/>
            <person name="Li J."/>
            <person name="Xun X."/>
            <person name="Sun Y."/>
            <person name="Guo X."/>
            <person name="Huan P."/>
            <person name="Dong B."/>
            <person name="Zhang L."/>
            <person name="Hu X."/>
            <person name="Sun X."/>
            <person name="Wang J."/>
            <person name="Zhao C."/>
            <person name="Wang Y."/>
            <person name="Wang D."/>
            <person name="Huang X."/>
            <person name="Wang R."/>
            <person name="Lv J."/>
            <person name="Li Y."/>
            <person name="Zhang Z."/>
            <person name="Liu B."/>
            <person name="Lu W."/>
            <person name="Hui Y."/>
            <person name="Liang J."/>
            <person name="Zhou Z."/>
            <person name="Hou R."/>
            <person name="Li X."/>
            <person name="Liu Y."/>
            <person name="Li H."/>
            <person name="Ning X."/>
            <person name="Lin Y."/>
            <person name="Zhao L."/>
            <person name="Xing Q."/>
            <person name="Dou J."/>
            <person name="Li Y."/>
            <person name="Mao J."/>
            <person name="Guo H."/>
            <person name="Dou H."/>
            <person name="Li T."/>
            <person name="Mu C."/>
            <person name="Jiang W."/>
            <person name="Fu Q."/>
            <person name="Fu X."/>
            <person name="Miao Y."/>
            <person name="Liu J."/>
            <person name="Yu Q."/>
            <person name="Li R."/>
            <person name="Liao H."/>
            <person name="Li X."/>
            <person name="Kong Y."/>
            <person name="Jiang Z."/>
            <person name="Chourrout D."/>
            <person name="Li R."/>
            <person name="Bao Z."/>
        </authorList>
    </citation>
    <scope>NUCLEOTIDE SEQUENCE [LARGE SCALE GENOMIC DNA]</scope>
    <source>
        <strain evidence="9 10">PY_sf001</strain>
    </source>
</reference>
<dbReference type="Proteomes" id="UP000242188">
    <property type="component" value="Unassembled WGS sequence"/>
</dbReference>
<evidence type="ECO:0000313" key="10">
    <source>
        <dbReference type="Proteomes" id="UP000242188"/>
    </source>
</evidence>
<feature type="compositionally biased region" description="Basic and acidic residues" evidence="7">
    <location>
        <begin position="51"/>
        <end position="70"/>
    </location>
</feature>
<keyword evidence="2" id="KW-0479">Metal-binding</keyword>
<feature type="domain" description="RING-type" evidence="8">
    <location>
        <begin position="196"/>
        <end position="433"/>
    </location>
</feature>
<evidence type="ECO:0000313" key="9">
    <source>
        <dbReference type="EMBL" id="OWF48295.1"/>
    </source>
</evidence>
<organism evidence="9 10">
    <name type="scientific">Mizuhopecten yessoensis</name>
    <name type="common">Japanese scallop</name>
    <name type="synonym">Patinopecten yessoensis</name>
    <dbReference type="NCBI Taxonomy" id="6573"/>
    <lineage>
        <taxon>Eukaryota</taxon>
        <taxon>Metazoa</taxon>
        <taxon>Spiralia</taxon>
        <taxon>Lophotrochozoa</taxon>
        <taxon>Mollusca</taxon>
        <taxon>Bivalvia</taxon>
        <taxon>Autobranchia</taxon>
        <taxon>Pteriomorphia</taxon>
        <taxon>Pectinida</taxon>
        <taxon>Pectinoidea</taxon>
        <taxon>Pectinidae</taxon>
        <taxon>Mizuhopecten</taxon>
    </lineage>
</organism>
<dbReference type="STRING" id="6573.A0A210QHN9"/>
<evidence type="ECO:0000259" key="8">
    <source>
        <dbReference type="PROSITE" id="PS51873"/>
    </source>
</evidence>
<dbReference type="GO" id="GO:0016740">
    <property type="term" value="F:transferase activity"/>
    <property type="evidence" value="ECO:0007669"/>
    <property type="project" value="UniProtKB-KW"/>
</dbReference>
<evidence type="ECO:0000256" key="4">
    <source>
        <dbReference type="ARBA" id="ARBA00022771"/>
    </source>
</evidence>
<dbReference type="OrthoDB" id="6112793at2759"/>
<feature type="compositionally biased region" description="Basic and acidic residues" evidence="7">
    <location>
        <begin position="1"/>
        <end position="34"/>
    </location>
</feature>
<name>A0A210QHN9_MIZYE</name>
<feature type="region of interest" description="Disordered" evidence="7">
    <location>
        <begin position="1"/>
        <end position="78"/>
    </location>
</feature>
<accession>A0A210QHN9</accession>
<dbReference type="GO" id="GO:0008270">
    <property type="term" value="F:zinc ion binding"/>
    <property type="evidence" value="ECO:0007669"/>
    <property type="project" value="UniProtKB-KW"/>
</dbReference>
<keyword evidence="5" id="KW-0833">Ubl conjugation pathway</keyword>
<keyword evidence="6" id="KW-0862">Zinc</keyword>
<dbReference type="AlphaFoldDB" id="A0A210QHN9"/>
<dbReference type="Gene3D" id="1.20.120.1750">
    <property type="match status" value="1"/>
</dbReference>
<dbReference type="SUPFAM" id="SSF57850">
    <property type="entry name" value="RING/U-box"/>
    <property type="match status" value="1"/>
</dbReference>
<comment type="caution">
    <text evidence="9">The sequence shown here is derived from an EMBL/GenBank/DDBJ whole genome shotgun (WGS) entry which is preliminary data.</text>
</comment>
<evidence type="ECO:0000256" key="3">
    <source>
        <dbReference type="ARBA" id="ARBA00022737"/>
    </source>
</evidence>
<keyword evidence="1" id="KW-0808">Transferase</keyword>
<evidence type="ECO:0000256" key="2">
    <source>
        <dbReference type="ARBA" id="ARBA00022723"/>
    </source>
</evidence>
<evidence type="ECO:0000256" key="5">
    <source>
        <dbReference type="ARBA" id="ARBA00022786"/>
    </source>
</evidence>
<dbReference type="PROSITE" id="PS51873">
    <property type="entry name" value="TRIAD"/>
    <property type="match status" value="1"/>
</dbReference>
<dbReference type="EMBL" id="NEDP02003606">
    <property type="protein sequence ID" value="OWF48295.1"/>
    <property type="molecule type" value="Genomic_DNA"/>
</dbReference>
<keyword evidence="3" id="KW-0677">Repeat</keyword>
<protein>
    <submittedName>
        <fullName evidence="9">E3 ubiquitin-protein ligase RNF19A</fullName>
    </submittedName>
</protein>
<gene>
    <name evidence="9" type="ORF">KP79_PYT23021</name>
</gene>
<keyword evidence="4" id="KW-0863">Zinc-finger</keyword>
<evidence type="ECO:0000256" key="6">
    <source>
        <dbReference type="ARBA" id="ARBA00022833"/>
    </source>
</evidence>
<evidence type="ECO:0000256" key="1">
    <source>
        <dbReference type="ARBA" id="ARBA00022679"/>
    </source>
</evidence>
<proteinExistence type="predicted"/>
<dbReference type="InterPro" id="IPR044066">
    <property type="entry name" value="TRIAD_supradom"/>
</dbReference>
<keyword evidence="10" id="KW-1185">Reference proteome</keyword>